<dbReference type="InterPro" id="IPR006005">
    <property type="entry name" value="Glut_synth_ssu1"/>
</dbReference>
<dbReference type="PANTHER" id="PTHR43100:SF1">
    <property type="entry name" value="GLUTAMATE SYNTHASE [NADPH] SMALL CHAIN"/>
    <property type="match status" value="1"/>
</dbReference>
<protein>
    <submittedName>
        <fullName evidence="6">Glutamate synthase (NADPH/NADH) small chain</fullName>
        <ecNumber evidence="6">1.4.1.13</ecNumber>
        <ecNumber evidence="6">1.4.1.14</ecNumber>
    </submittedName>
</protein>
<dbReference type="GO" id="GO:0051536">
    <property type="term" value="F:iron-sulfur cluster binding"/>
    <property type="evidence" value="ECO:0007669"/>
    <property type="project" value="InterPro"/>
</dbReference>
<evidence type="ECO:0000256" key="1">
    <source>
        <dbReference type="ARBA" id="ARBA00022605"/>
    </source>
</evidence>
<dbReference type="Gene3D" id="3.50.50.60">
    <property type="entry name" value="FAD/NAD(P)-binding domain"/>
    <property type="match status" value="1"/>
</dbReference>
<gene>
    <name evidence="6" type="ORF">BDD16_000690</name>
</gene>
<dbReference type="InterPro" id="IPR017896">
    <property type="entry name" value="4Fe4S_Fe-S-bd"/>
</dbReference>
<keyword evidence="7" id="KW-1185">Reference proteome</keyword>
<dbReference type="InterPro" id="IPR036188">
    <property type="entry name" value="FAD/NAD-bd_sf"/>
</dbReference>
<dbReference type="InterPro" id="IPR009051">
    <property type="entry name" value="Helical_ferredxn"/>
</dbReference>
<evidence type="ECO:0000256" key="4">
    <source>
        <dbReference type="ARBA" id="ARBA00029440"/>
    </source>
</evidence>
<dbReference type="Proteomes" id="UP000518288">
    <property type="component" value="Unassembled WGS sequence"/>
</dbReference>
<dbReference type="Pfam" id="PF14691">
    <property type="entry name" value="Fer4_20"/>
    <property type="match status" value="1"/>
</dbReference>
<dbReference type="PANTHER" id="PTHR43100">
    <property type="entry name" value="GLUTAMATE SYNTHASE [NADPH] SMALL CHAIN"/>
    <property type="match status" value="1"/>
</dbReference>
<reference evidence="6 7" key="1">
    <citation type="submission" date="2020-07" db="EMBL/GenBank/DDBJ databases">
        <title>Genomic Encyclopedia of Archaeal and Bacterial Type Strains, Phase II (KMG-II): from individual species to whole genera.</title>
        <authorList>
            <person name="Goeker M."/>
        </authorList>
    </citation>
    <scope>NUCLEOTIDE SEQUENCE [LARGE SCALE GENOMIC DNA]</scope>
    <source>
        <strain evidence="6 7">DSM 21226</strain>
    </source>
</reference>
<dbReference type="GO" id="GO:0016639">
    <property type="term" value="F:oxidoreductase activity, acting on the CH-NH2 group of donors, NAD or NADP as acceptor"/>
    <property type="evidence" value="ECO:0007669"/>
    <property type="project" value="InterPro"/>
</dbReference>
<evidence type="ECO:0000256" key="2">
    <source>
        <dbReference type="ARBA" id="ARBA00023002"/>
    </source>
</evidence>
<dbReference type="Gene3D" id="3.40.50.720">
    <property type="entry name" value="NAD(P)-binding Rossmann-like Domain"/>
    <property type="match status" value="1"/>
</dbReference>
<dbReference type="InterPro" id="IPR023753">
    <property type="entry name" value="FAD/NAD-binding_dom"/>
</dbReference>
<keyword evidence="3" id="KW-0314">Glutamate biosynthesis</keyword>
<proteinExistence type="predicted"/>
<dbReference type="Pfam" id="PF07992">
    <property type="entry name" value="Pyr_redox_2"/>
    <property type="match status" value="1"/>
</dbReference>
<dbReference type="SUPFAM" id="SSF46548">
    <property type="entry name" value="alpha-helical ferredoxin"/>
    <property type="match status" value="1"/>
</dbReference>
<dbReference type="RefSeq" id="WP_179632673.1">
    <property type="nucleotide sequence ID" value="NZ_JACCFH010000001.1"/>
</dbReference>
<dbReference type="InterPro" id="IPR051394">
    <property type="entry name" value="Glutamate_Synthase"/>
</dbReference>
<evidence type="ECO:0000259" key="5">
    <source>
        <dbReference type="PROSITE" id="PS51379"/>
    </source>
</evidence>
<keyword evidence="1" id="KW-0028">Amino-acid biosynthesis</keyword>
<dbReference type="GO" id="GO:0004355">
    <property type="term" value="F:glutamate synthase (NADPH) activity"/>
    <property type="evidence" value="ECO:0007669"/>
    <property type="project" value="UniProtKB-EC"/>
</dbReference>
<feature type="domain" description="4Fe-4S ferredoxin-type" evidence="5">
    <location>
        <begin position="37"/>
        <end position="68"/>
    </location>
</feature>
<name>A0A7Y9QXB3_9BURK</name>
<organism evidence="6 7">
    <name type="scientific">Sphaerotilus montanus</name>
    <dbReference type="NCBI Taxonomy" id="522889"/>
    <lineage>
        <taxon>Bacteria</taxon>
        <taxon>Pseudomonadati</taxon>
        <taxon>Pseudomonadota</taxon>
        <taxon>Betaproteobacteria</taxon>
        <taxon>Burkholderiales</taxon>
        <taxon>Sphaerotilaceae</taxon>
        <taxon>Sphaerotilus</taxon>
    </lineage>
</organism>
<dbReference type="EMBL" id="JACCFH010000001">
    <property type="protein sequence ID" value="NYG31704.1"/>
    <property type="molecule type" value="Genomic_DNA"/>
</dbReference>
<sequence length="488" mass="53163">MGKVTGFMEFERLEEGYEPVEKRLKNYKEFVIGLKADESKVQAARCMDCGTPFCNNGCPVNNIIPDFNDLVFHGDWKNAITVLHSTNNFPEFTGRICPAPCEAACTLNVNDDAVGIKSIEHAIIDRAWEEGWVVPQPPKAKTGKKVAVVGSGPAGMAAAQQLARAGHDVTLFEKNDRPGGLLRYGIPDFKMEKTHIDRRVKQMEAEGVVFRNNVMVGELPKGSKVTSWAKETISPAQLKADFDAVLLTGGSEQSRDLPVPGRELSGIHFAMELLPQQNKVNHGGKVKDPIRADGKHVIVIGGGDTGSDCVGTSNRHGAASVTQFEVMPQPPVEENRPLTWPYWPMKLRTSSSHEEGCTREFAVSTKEFTGKDGKVTGLKTVHVEFKDGKLVEIPGTEKEYKADLVLLAMGFVNPVATVLDGFGVAKDARGNAKATTDADGGYKTNVDKVFAAGDMRRGQSLVVWAIREGRQAAREVDQFLMGATTLPR</sequence>
<dbReference type="PROSITE" id="PS51379">
    <property type="entry name" value="4FE4S_FER_2"/>
    <property type="match status" value="1"/>
</dbReference>
<dbReference type="EC" id="1.4.1.13" evidence="6"/>
<keyword evidence="2 6" id="KW-0560">Oxidoreductase</keyword>
<dbReference type="InterPro" id="IPR028261">
    <property type="entry name" value="DPD_II"/>
</dbReference>
<dbReference type="NCBIfam" id="TIGR01317">
    <property type="entry name" value="GOGAT_sm_gam"/>
    <property type="match status" value="1"/>
</dbReference>
<evidence type="ECO:0000313" key="7">
    <source>
        <dbReference type="Proteomes" id="UP000518288"/>
    </source>
</evidence>
<comment type="pathway">
    <text evidence="4">Amino-acid biosynthesis.</text>
</comment>
<accession>A0A7Y9QXB3</accession>
<dbReference type="PRINTS" id="PR00419">
    <property type="entry name" value="ADXRDTASE"/>
</dbReference>
<evidence type="ECO:0000313" key="6">
    <source>
        <dbReference type="EMBL" id="NYG31704.1"/>
    </source>
</evidence>
<comment type="caution">
    <text evidence="6">The sequence shown here is derived from an EMBL/GenBank/DDBJ whole genome shotgun (WGS) entry which is preliminary data.</text>
</comment>
<dbReference type="AlphaFoldDB" id="A0A7Y9QXB3"/>
<dbReference type="SUPFAM" id="SSF51971">
    <property type="entry name" value="Nucleotide-binding domain"/>
    <property type="match status" value="2"/>
</dbReference>
<evidence type="ECO:0000256" key="3">
    <source>
        <dbReference type="ARBA" id="ARBA00023164"/>
    </source>
</evidence>
<dbReference type="Gene3D" id="1.10.1060.10">
    <property type="entry name" value="Alpha-helical ferredoxin"/>
    <property type="match status" value="1"/>
</dbReference>
<dbReference type="GO" id="GO:0006537">
    <property type="term" value="P:glutamate biosynthetic process"/>
    <property type="evidence" value="ECO:0007669"/>
    <property type="project" value="UniProtKB-KW"/>
</dbReference>
<dbReference type="GO" id="GO:0016040">
    <property type="term" value="F:glutamate synthase (NADH) activity"/>
    <property type="evidence" value="ECO:0007669"/>
    <property type="project" value="UniProtKB-EC"/>
</dbReference>
<dbReference type="EC" id="1.4.1.14" evidence="6"/>